<dbReference type="KEGG" id="gog:C1280_01220"/>
<dbReference type="InterPro" id="IPR017504">
    <property type="entry name" value="CHP03067_Planctomycetes"/>
</dbReference>
<dbReference type="OrthoDB" id="292826at2"/>
<evidence type="ECO:0000313" key="1">
    <source>
        <dbReference type="EMBL" id="AWM35779.1"/>
    </source>
</evidence>
<organism evidence="1 2">
    <name type="scientific">Gemmata obscuriglobus</name>
    <dbReference type="NCBI Taxonomy" id="114"/>
    <lineage>
        <taxon>Bacteria</taxon>
        <taxon>Pseudomonadati</taxon>
        <taxon>Planctomycetota</taxon>
        <taxon>Planctomycetia</taxon>
        <taxon>Gemmatales</taxon>
        <taxon>Gemmataceae</taxon>
        <taxon>Gemmata</taxon>
    </lineage>
</organism>
<dbReference type="Proteomes" id="UP000245802">
    <property type="component" value="Chromosome"/>
</dbReference>
<accession>A0A2Z3GNH0</accession>
<proteinExistence type="predicted"/>
<dbReference type="RefSeq" id="WP_010036872.1">
    <property type="nucleotide sequence ID" value="NZ_CP025958.1"/>
</dbReference>
<protein>
    <submittedName>
        <fullName evidence="1">TIGR03067 domain-containing protein</fullName>
    </submittedName>
</protein>
<dbReference type="EMBL" id="CP025958">
    <property type="protein sequence ID" value="AWM35779.1"/>
    <property type="molecule type" value="Genomic_DNA"/>
</dbReference>
<reference evidence="1 2" key="1">
    <citation type="submission" date="2018-01" db="EMBL/GenBank/DDBJ databases">
        <title>G. obscuriglobus.</title>
        <authorList>
            <person name="Franke J."/>
            <person name="Blomberg W."/>
            <person name="Selmecki A."/>
        </authorList>
    </citation>
    <scope>NUCLEOTIDE SEQUENCE [LARGE SCALE GENOMIC DNA]</scope>
    <source>
        <strain evidence="1 2">DSM 5831</strain>
    </source>
</reference>
<sequence>MRVLGFLGVLLLTPGQVRADEGAEKELLRFQGEWQMVAVTKDGETVPADKLKNRAWTFTGDKLIPQYNKDDAATLKLAPAQKPAALDLTDRNGDKIEGIYKFDGADKLVICFRGDNKRPAEFAAGPKSGAILFVFERVKPPR</sequence>
<dbReference type="AlphaFoldDB" id="A0A2Z3GNH0"/>
<gene>
    <name evidence="1" type="ORF">C1280_01220</name>
</gene>
<name>A0A2Z3GNH0_9BACT</name>
<evidence type="ECO:0000313" key="2">
    <source>
        <dbReference type="Proteomes" id="UP000245802"/>
    </source>
</evidence>
<dbReference type="NCBIfam" id="TIGR03067">
    <property type="entry name" value="Planc_TIGR03067"/>
    <property type="match status" value="1"/>
</dbReference>
<keyword evidence="2" id="KW-1185">Reference proteome</keyword>